<proteinExistence type="predicted"/>
<dbReference type="Proteomes" id="UP001148614">
    <property type="component" value="Unassembled WGS sequence"/>
</dbReference>
<feature type="compositionally biased region" description="Low complexity" evidence="1">
    <location>
        <begin position="687"/>
        <end position="698"/>
    </location>
</feature>
<evidence type="ECO:0000313" key="3">
    <source>
        <dbReference type="EMBL" id="KAJ3550947.1"/>
    </source>
</evidence>
<dbReference type="AlphaFoldDB" id="A0A9W8N2T0"/>
<gene>
    <name evidence="3" type="ORF">NPX13_g11445</name>
</gene>
<protein>
    <recommendedName>
        <fullName evidence="2">DUF6570 domain-containing protein</fullName>
    </recommendedName>
</protein>
<keyword evidence="4" id="KW-1185">Reference proteome</keyword>
<dbReference type="EMBL" id="JANPWZ010003841">
    <property type="protein sequence ID" value="KAJ3550947.1"/>
    <property type="molecule type" value="Genomic_DNA"/>
</dbReference>
<sequence>MALLTRFAAQWKTWIASTSRINKRASRRRAMHGLTHDIITTHPHPDLGTSLSTTIHTTDKAQGQPSQRAEMGLRSRPVAAPPPIHPFPRTVSPPKRLGEPHELPTTPTTRSRHPQKKPRRMSETVQLQRESINAMLQYHESCFRQKEEASLTRSWCKEVPLALQVETSKSFYQAFTDERTLPISHCVFCYRKLPPCDLIAIAWKEHFSPALLQATRILQDCKKCFPSERNSTVSVCYECRTSLENGKLPRLCSVNNMDIGCEHRYPEELSSLSPVEERWRILVATVLPHPLLQTIENIHVSWSGASKPGPADVGHLLQVRKSRVRAALSWLQRNNPLYGHITIDNDEMDGWRYAEGSSVPSMIMERMQREEPSTVEKTQTDHIVPDTDRGLEENGFTSIEELIASVPTESNDDPHTSDRTSMPIERSQPSASAEPSVSVLGAQYTSLDSEAIYATSSSAMFPFDRPAVFDEADKLSFLSDAIQTSRDAHPAGAGEYGIGVKTTGQLPFIRVERGADFADNLHPDFFPRTFPTLFPWGKGGPKIVPDPNCCLHGSVKPTRNHSLTSWGKYVLQRHGGRFATHPVFCFLIFNTLLRSSNRRISMVRMSRRSFEKVEQVCANLTLDQLRRAGEEMRGTGFATDPDITLLLQSAADAEEDTSTLHPDGDACHMVYSQPQRYQQPREDETLRPQTPRPRQGQRAFGRSIREVR</sequence>
<dbReference type="Pfam" id="PF20209">
    <property type="entry name" value="DUF6570"/>
    <property type="match status" value="1"/>
</dbReference>
<evidence type="ECO:0000259" key="2">
    <source>
        <dbReference type="Pfam" id="PF20209"/>
    </source>
</evidence>
<evidence type="ECO:0000256" key="1">
    <source>
        <dbReference type="SAM" id="MobiDB-lite"/>
    </source>
</evidence>
<feature type="compositionally biased region" description="Basic residues" evidence="1">
    <location>
        <begin position="110"/>
        <end position="119"/>
    </location>
</feature>
<evidence type="ECO:0000313" key="4">
    <source>
        <dbReference type="Proteomes" id="UP001148614"/>
    </source>
</evidence>
<feature type="region of interest" description="Disordered" evidence="1">
    <location>
        <begin position="404"/>
        <end position="436"/>
    </location>
</feature>
<dbReference type="InterPro" id="IPR046700">
    <property type="entry name" value="DUF6570"/>
</dbReference>
<feature type="region of interest" description="Disordered" evidence="1">
    <location>
        <begin position="35"/>
        <end position="121"/>
    </location>
</feature>
<feature type="region of interest" description="Disordered" evidence="1">
    <location>
        <begin position="673"/>
        <end position="708"/>
    </location>
</feature>
<name>A0A9W8N2T0_9PEZI</name>
<comment type="caution">
    <text evidence="3">The sequence shown here is derived from an EMBL/GenBank/DDBJ whole genome shotgun (WGS) entry which is preliminary data.</text>
</comment>
<reference evidence="3" key="1">
    <citation type="submission" date="2022-07" db="EMBL/GenBank/DDBJ databases">
        <title>Genome Sequence of Xylaria arbuscula.</title>
        <authorList>
            <person name="Buettner E."/>
        </authorList>
    </citation>
    <scope>NUCLEOTIDE SEQUENCE</scope>
    <source>
        <strain evidence="3">VT107</strain>
    </source>
</reference>
<feature type="domain" description="DUF6570" evidence="2">
    <location>
        <begin position="285"/>
        <end position="349"/>
    </location>
</feature>
<feature type="compositionally biased region" description="Polar residues" evidence="1">
    <location>
        <begin position="49"/>
        <end position="67"/>
    </location>
</feature>
<organism evidence="3 4">
    <name type="scientific">Xylaria arbuscula</name>
    <dbReference type="NCBI Taxonomy" id="114810"/>
    <lineage>
        <taxon>Eukaryota</taxon>
        <taxon>Fungi</taxon>
        <taxon>Dikarya</taxon>
        <taxon>Ascomycota</taxon>
        <taxon>Pezizomycotina</taxon>
        <taxon>Sordariomycetes</taxon>
        <taxon>Xylariomycetidae</taxon>
        <taxon>Xylariales</taxon>
        <taxon>Xylariaceae</taxon>
        <taxon>Xylaria</taxon>
    </lineage>
</organism>
<accession>A0A9W8N2T0</accession>